<dbReference type="EC" id="1.1.1.133" evidence="3 6"/>
<dbReference type="Pfam" id="PF04321">
    <property type="entry name" value="RmlD_sub_bind"/>
    <property type="match status" value="1"/>
</dbReference>
<dbReference type="PANTHER" id="PTHR10491">
    <property type="entry name" value="DTDP-4-DEHYDRORHAMNOSE REDUCTASE"/>
    <property type="match status" value="1"/>
</dbReference>
<evidence type="ECO:0000256" key="1">
    <source>
        <dbReference type="ARBA" id="ARBA00004781"/>
    </source>
</evidence>
<dbReference type="RefSeq" id="WP_157023689.1">
    <property type="nucleotide sequence ID" value="NZ_WQLV01000010.1"/>
</dbReference>
<accession>A0A6L6WN15</accession>
<comment type="pathway">
    <text evidence="1 6">Carbohydrate biosynthesis; dTDP-L-rhamnose biosynthesis.</text>
</comment>
<keyword evidence="9" id="KW-1185">Reference proteome</keyword>
<dbReference type="Gene3D" id="3.40.50.720">
    <property type="entry name" value="NAD(P)-binding Rossmann-like Domain"/>
    <property type="match status" value="1"/>
</dbReference>
<comment type="catalytic activity">
    <reaction evidence="5 6">
        <text>dTDP-beta-L-rhamnose + NADP(+) = dTDP-4-dehydro-beta-L-rhamnose + NADPH + H(+)</text>
        <dbReference type="Rhea" id="RHEA:21796"/>
        <dbReference type="ChEBI" id="CHEBI:15378"/>
        <dbReference type="ChEBI" id="CHEBI:57510"/>
        <dbReference type="ChEBI" id="CHEBI:57783"/>
        <dbReference type="ChEBI" id="CHEBI:58349"/>
        <dbReference type="ChEBI" id="CHEBI:62830"/>
        <dbReference type="EC" id="1.1.1.133"/>
    </reaction>
</comment>
<dbReference type="InterPro" id="IPR029903">
    <property type="entry name" value="RmlD-like-bd"/>
</dbReference>
<dbReference type="GO" id="GO:0019305">
    <property type="term" value="P:dTDP-rhamnose biosynthetic process"/>
    <property type="evidence" value="ECO:0007669"/>
    <property type="project" value="UniProtKB-UniPathway"/>
</dbReference>
<dbReference type="EMBL" id="WQLV01000010">
    <property type="protein sequence ID" value="MVO17387.1"/>
    <property type="molecule type" value="Genomic_DNA"/>
</dbReference>
<comment type="cofactor">
    <cofactor evidence="6">
        <name>Mg(2+)</name>
        <dbReference type="ChEBI" id="CHEBI:18420"/>
    </cofactor>
    <text evidence="6">Binds 1 Mg(2+) ion per monomer.</text>
</comment>
<name>A0A6L6WN15_9RHOB</name>
<comment type="similarity">
    <text evidence="2 6">Belongs to the dTDP-4-dehydrorhamnose reductase family.</text>
</comment>
<dbReference type="Proteomes" id="UP000478892">
    <property type="component" value="Unassembled WGS sequence"/>
</dbReference>
<reference evidence="8 9" key="1">
    <citation type="submission" date="2019-12" db="EMBL/GenBank/DDBJ databases">
        <authorList>
            <person name="Zhang Y.-J."/>
        </authorList>
    </citation>
    <scope>NUCLEOTIDE SEQUENCE [LARGE SCALE GENOMIC DNA]</scope>
    <source>
        <strain evidence="8 9">CY05</strain>
    </source>
</reference>
<comment type="function">
    <text evidence="6">Catalyzes the reduction of dTDP-6-deoxy-L-lyxo-4-hexulose to yield dTDP-L-rhamnose.</text>
</comment>
<evidence type="ECO:0000256" key="3">
    <source>
        <dbReference type="ARBA" id="ARBA00012929"/>
    </source>
</evidence>
<evidence type="ECO:0000259" key="7">
    <source>
        <dbReference type="Pfam" id="PF04321"/>
    </source>
</evidence>
<gene>
    <name evidence="8" type="primary">rfbD</name>
    <name evidence="8" type="ORF">GO984_16350</name>
</gene>
<keyword evidence="6 8" id="KW-0560">Oxidoreductase</keyword>
<dbReference type="PANTHER" id="PTHR10491:SF4">
    <property type="entry name" value="METHIONINE ADENOSYLTRANSFERASE 2 SUBUNIT BETA"/>
    <property type="match status" value="1"/>
</dbReference>
<evidence type="ECO:0000313" key="8">
    <source>
        <dbReference type="EMBL" id="MVO17387.1"/>
    </source>
</evidence>
<sequence length="281" mass="29672">MILVFGKTGQVATELQRQTNVLALGRDSVDLADPSACEAAILAHKPEMVINAAAYTAVDAAEDNQALANTINGDAPGVMAKTSAALDIPFVHISTDYVFDGSGIDPFTPDHPTAPLGVYGASKLRGEELVRAANGTHAILRTSWVFSAHGQNFVKTMRRLGANHPRLTIVADQIGGPTAAHDIAAACLSIAAQLAIDPDKSGTYHFAGGPDVSWADFARAVFAGSDLSPEVVDIPSCDYPTPAKRPANSRLDCQSLAVFDIDRPDWRTALTLVLKELEAQS</sequence>
<dbReference type="Gene3D" id="3.90.25.10">
    <property type="entry name" value="UDP-galactose 4-epimerase, domain 1"/>
    <property type="match status" value="1"/>
</dbReference>
<dbReference type="UniPathway" id="UPA00124"/>
<feature type="domain" description="RmlD-like substrate binding" evidence="7">
    <location>
        <begin position="2"/>
        <end position="277"/>
    </location>
</feature>
<dbReference type="AlphaFoldDB" id="A0A6L6WN15"/>
<organism evidence="8 9">
    <name type="scientific">Parasedimentitalea huanghaiensis</name>
    <dbReference type="NCBI Taxonomy" id="2682100"/>
    <lineage>
        <taxon>Bacteria</taxon>
        <taxon>Pseudomonadati</taxon>
        <taxon>Pseudomonadota</taxon>
        <taxon>Alphaproteobacteria</taxon>
        <taxon>Rhodobacterales</taxon>
        <taxon>Paracoccaceae</taxon>
        <taxon>Parasedimentitalea</taxon>
    </lineage>
</organism>
<dbReference type="GO" id="GO:0008831">
    <property type="term" value="F:dTDP-4-dehydrorhamnose reductase activity"/>
    <property type="evidence" value="ECO:0007669"/>
    <property type="project" value="UniProtKB-EC"/>
</dbReference>
<dbReference type="CDD" id="cd05254">
    <property type="entry name" value="dTDP_HR_like_SDR_e"/>
    <property type="match status" value="1"/>
</dbReference>
<proteinExistence type="inferred from homology"/>
<dbReference type="SUPFAM" id="SSF51735">
    <property type="entry name" value="NAD(P)-binding Rossmann-fold domains"/>
    <property type="match status" value="1"/>
</dbReference>
<evidence type="ECO:0000256" key="6">
    <source>
        <dbReference type="RuleBase" id="RU364082"/>
    </source>
</evidence>
<evidence type="ECO:0000313" key="9">
    <source>
        <dbReference type="Proteomes" id="UP000478892"/>
    </source>
</evidence>
<dbReference type="InterPro" id="IPR036291">
    <property type="entry name" value="NAD(P)-bd_dom_sf"/>
</dbReference>
<dbReference type="InterPro" id="IPR005913">
    <property type="entry name" value="dTDP_dehydrorham_reduct"/>
</dbReference>
<evidence type="ECO:0000256" key="4">
    <source>
        <dbReference type="ARBA" id="ARBA00017099"/>
    </source>
</evidence>
<keyword evidence="6" id="KW-0521">NADP</keyword>
<evidence type="ECO:0000256" key="2">
    <source>
        <dbReference type="ARBA" id="ARBA00010944"/>
    </source>
</evidence>
<evidence type="ECO:0000256" key="5">
    <source>
        <dbReference type="ARBA" id="ARBA00048200"/>
    </source>
</evidence>
<comment type="caution">
    <text evidence="8">The sequence shown here is derived from an EMBL/GenBank/DDBJ whole genome shotgun (WGS) entry which is preliminary data.</text>
</comment>
<dbReference type="NCBIfam" id="TIGR01214">
    <property type="entry name" value="rmlD"/>
    <property type="match status" value="1"/>
</dbReference>
<protein>
    <recommendedName>
        <fullName evidence="4 6">dTDP-4-dehydrorhamnose reductase</fullName>
        <ecNumber evidence="3 6">1.1.1.133</ecNumber>
    </recommendedName>
</protein>